<feature type="transmembrane region" description="Helical" evidence="1">
    <location>
        <begin position="38"/>
        <end position="58"/>
    </location>
</feature>
<protein>
    <submittedName>
        <fullName evidence="2">Uncharacterized protein</fullName>
    </submittedName>
</protein>
<keyword evidence="1" id="KW-0472">Membrane</keyword>
<sequence>MTTKELNKNKIRIDISRTILAILLFFGIYTFFNKEPVAAKLLAMGGSIGFLFLLIMSFRSLSTSNN</sequence>
<keyword evidence="1" id="KW-0812">Transmembrane</keyword>
<keyword evidence="1" id="KW-1133">Transmembrane helix</keyword>
<accession>A0ABW5V7L6</accession>
<reference evidence="3" key="1">
    <citation type="journal article" date="2019" name="Int. J. Syst. Evol. Microbiol.">
        <title>The Global Catalogue of Microorganisms (GCM) 10K type strain sequencing project: providing services to taxonomists for standard genome sequencing and annotation.</title>
        <authorList>
            <consortium name="The Broad Institute Genomics Platform"/>
            <consortium name="The Broad Institute Genome Sequencing Center for Infectious Disease"/>
            <person name="Wu L."/>
            <person name="Ma J."/>
        </authorList>
    </citation>
    <scope>NUCLEOTIDE SEQUENCE [LARGE SCALE GENOMIC DNA]</scope>
    <source>
        <strain evidence="3">TISTR 1535</strain>
    </source>
</reference>
<feature type="transmembrane region" description="Helical" evidence="1">
    <location>
        <begin position="12"/>
        <end position="32"/>
    </location>
</feature>
<dbReference type="RefSeq" id="WP_382392288.1">
    <property type="nucleotide sequence ID" value="NZ_JBHUNA010000010.1"/>
</dbReference>
<evidence type="ECO:0000313" key="2">
    <source>
        <dbReference type="EMBL" id="MFD2760615.1"/>
    </source>
</evidence>
<evidence type="ECO:0000313" key="3">
    <source>
        <dbReference type="Proteomes" id="UP001597502"/>
    </source>
</evidence>
<gene>
    <name evidence="2" type="ORF">ACFSUO_06460</name>
</gene>
<dbReference type="Proteomes" id="UP001597502">
    <property type="component" value="Unassembled WGS sequence"/>
</dbReference>
<proteinExistence type="predicted"/>
<keyword evidence="3" id="KW-1185">Reference proteome</keyword>
<evidence type="ECO:0000256" key="1">
    <source>
        <dbReference type="SAM" id="Phobius"/>
    </source>
</evidence>
<dbReference type="EMBL" id="JBHUNA010000010">
    <property type="protein sequence ID" value="MFD2760615.1"/>
    <property type="molecule type" value="Genomic_DNA"/>
</dbReference>
<organism evidence="2 3">
    <name type="scientific">Lentibacillus juripiscarius</name>
    <dbReference type="NCBI Taxonomy" id="257446"/>
    <lineage>
        <taxon>Bacteria</taxon>
        <taxon>Bacillati</taxon>
        <taxon>Bacillota</taxon>
        <taxon>Bacilli</taxon>
        <taxon>Bacillales</taxon>
        <taxon>Bacillaceae</taxon>
        <taxon>Lentibacillus</taxon>
    </lineage>
</organism>
<name>A0ABW5V7L6_9BACI</name>
<comment type="caution">
    <text evidence="2">The sequence shown here is derived from an EMBL/GenBank/DDBJ whole genome shotgun (WGS) entry which is preliminary data.</text>
</comment>